<evidence type="ECO:0008006" key="4">
    <source>
        <dbReference type="Google" id="ProtNLM"/>
    </source>
</evidence>
<protein>
    <recommendedName>
        <fullName evidence="4">DNA-binding protein</fullName>
    </recommendedName>
</protein>
<dbReference type="RefSeq" id="WP_169250695.1">
    <property type="nucleotide sequence ID" value="NZ_SPMZ01000108.1"/>
</dbReference>
<name>A0ABX1TPT7_9GAMM</name>
<organism evidence="2 3">
    <name type="scientific">Candidatus Competibacter phosphatis</name>
    <dbReference type="NCBI Taxonomy" id="221280"/>
    <lineage>
        <taxon>Bacteria</taxon>
        <taxon>Pseudomonadati</taxon>
        <taxon>Pseudomonadota</taxon>
        <taxon>Gammaproteobacteria</taxon>
        <taxon>Candidatus Competibacteraceae</taxon>
        <taxon>Candidatus Competibacter</taxon>
    </lineage>
</organism>
<dbReference type="SUPFAM" id="SSF46955">
    <property type="entry name" value="Putative DNA-binding domain"/>
    <property type="match status" value="1"/>
</dbReference>
<dbReference type="InterPro" id="IPR009061">
    <property type="entry name" value="DNA-bd_dom_put_sf"/>
</dbReference>
<evidence type="ECO:0000256" key="1">
    <source>
        <dbReference type="SAM" id="MobiDB-lite"/>
    </source>
</evidence>
<keyword evidence="3" id="KW-1185">Reference proteome</keyword>
<feature type="compositionally biased region" description="Polar residues" evidence="1">
    <location>
        <begin position="54"/>
        <end position="69"/>
    </location>
</feature>
<accession>A0ABX1TPT7</accession>
<gene>
    <name evidence="2" type="ORF">E4P82_20815</name>
</gene>
<dbReference type="EMBL" id="SPMZ01000108">
    <property type="protein sequence ID" value="NMQ21431.1"/>
    <property type="molecule type" value="Genomic_DNA"/>
</dbReference>
<proteinExistence type="predicted"/>
<sequence>MRMNINQAAKAVGVARSTLYRDIQEGKVSVGKDGRGKPYVDVAELERAYGNVTLSDTSETVSNGQTGTPQKDKKRQCATART</sequence>
<evidence type="ECO:0000313" key="3">
    <source>
        <dbReference type="Proteomes" id="UP000760480"/>
    </source>
</evidence>
<reference evidence="2 3" key="1">
    <citation type="submission" date="2019-03" db="EMBL/GenBank/DDBJ databases">
        <title>Metabolic reconstructions from genomes of highly enriched 'Candidatus Accumulibacter' and 'Candidatus Competibacter' bioreactor populations.</title>
        <authorList>
            <person name="Annavajhala M.K."/>
            <person name="Welles L."/>
            <person name="Abbas B."/>
            <person name="Sorokin D."/>
            <person name="Park H."/>
            <person name="Van Loosdrecht M."/>
            <person name="Chandran K."/>
        </authorList>
    </citation>
    <scope>NUCLEOTIDE SEQUENCE [LARGE SCALE GENOMIC DNA]</scope>
    <source>
        <strain evidence="2 3">SBR_G</strain>
    </source>
</reference>
<dbReference type="Proteomes" id="UP000760480">
    <property type="component" value="Unassembled WGS sequence"/>
</dbReference>
<evidence type="ECO:0000313" key="2">
    <source>
        <dbReference type="EMBL" id="NMQ21431.1"/>
    </source>
</evidence>
<feature type="region of interest" description="Disordered" evidence="1">
    <location>
        <begin position="54"/>
        <end position="82"/>
    </location>
</feature>
<comment type="caution">
    <text evidence="2">The sequence shown here is derived from an EMBL/GenBank/DDBJ whole genome shotgun (WGS) entry which is preliminary data.</text>
</comment>
<dbReference type="Gene3D" id="1.10.1660.10">
    <property type="match status" value="1"/>
</dbReference>